<gene>
    <name evidence="1" type="ORF">MKW98_027831</name>
</gene>
<keyword evidence="2" id="KW-1185">Reference proteome</keyword>
<protein>
    <submittedName>
        <fullName evidence="1">Uncharacterized protein</fullName>
    </submittedName>
</protein>
<dbReference type="Proteomes" id="UP001202328">
    <property type="component" value="Unassembled WGS sequence"/>
</dbReference>
<dbReference type="EMBL" id="JAJJMB010010184">
    <property type="protein sequence ID" value="KAI3910549.1"/>
    <property type="molecule type" value="Genomic_DNA"/>
</dbReference>
<reference evidence="1" key="1">
    <citation type="submission" date="2022-04" db="EMBL/GenBank/DDBJ databases">
        <title>A functionally conserved STORR gene fusion in Papaver species that diverged 16.8 million years ago.</title>
        <authorList>
            <person name="Catania T."/>
        </authorList>
    </citation>
    <scope>NUCLEOTIDE SEQUENCE</scope>
    <source>
        <strain evidence="1">S-188037</strain>
    </source>
</reference>
<accession>A0AAD4SJF6</accession>
<sequence>MSWDELYKLFEGTLGCDAYKTELEFCRSIKDIDSVFIPGGKNKKNKKIKLTNLKKEFENTKEKVKSGVLVMDEIKVKQTGTAYLLYTLGRVILPDLTGNKVNANYLQLVKNIATVN</sequence>
<dbReference type="AlphaFoldDB" id="A0AAD4SJF6"/>
<evidence type="ECO:0000313" key="2">
    <source>
        <dbReference type="Proteomes" id="UP001202328"/>
    </source>
</evidence>
<evidence type="ECO:0000313" key="1">
    <source>
        <dbReference type="EMBL" id="KAI3910549.1"/>
    </source>
</evidence>
<comment type="caution">
    <text evidence="1">The sequence shown here is derived from an EMBL/GenBank/DDBJ whole genome shotgun (WGS) entry which is preliminary data.</text>
</comment>
<organism evidence="1 2">
    <name type="scientific">Papaver atlanticum</name>
    <dbReference type="NCBI Taxonomy" id="357466"/>
    <lineage>
        <taxon>Eukaryota</taxon>
        <taxon>Viridiplantae</taxon>
        <taxon>Streptophyta</taxon>
        <taxon>Embryophyta</taxon>
        <taxon>Tracheophyta</taxon>
        <taxon>Spermatophyta</taxon>
        <taxon>Magnoliopsida</taxon>
        <taxon>Ranunculales</taxon>
        <taxon>Papaveraceae</taxon>
        <taxon>Papaveroideae</taxon>
        <taxon>Papaver</taxon>
    </lineage>
</organism>
<name>A0AAD4SJF6_9MAGN</name>
<feature type="non-terminal residue" evidence="1">
    <location>
        <position position="116"/>
    </location>
</feature>
<proteinExistence type="predicted"/>